<proteinExistence type="predicted"/>
<dbReference type="EMBL" id="MN740240">
    <property type="protein sequence ID" value="QHT95305.1"/>
    <property type="molecule type" value="Genomic_DNA"/>
</dbReference>
<accession>A0A6C0IS20</accession>
<reference evidence="1" key="1">
    <citation type="journal article" date="2020" name="Nature">
        <title>Giant virus diversity and host interactions through global metagenomics.</title>
        <authorList>
            <person name="Schulz F."/>
            <person name="Roux S."/>
            <person name="Paez-Espino D."/>
            <person name="Jungbluth S."/>
            <person name="Walsh D.A."/>
            <person name="Denef V.J."/>
            <person name="McMahon K.D."/>
            <person name="Konstantinidis K.T."/>
            <person name="Eloe-Fadrosh E.A."/>
            <person name="Kyrpides N.C."/>
            <person name="Woyke T."/>
        </authorList>
    </citation>
    <scope>NUCLEOTIDE SEQUENCE</scope>
    <source>
        <strain evidence="1">GVMAG-M-3300024261-8</strain>
    </source>
</reference>
<organism evidence="1">
    <name type="scientific">viral metagenome</name>
    <dbReference type="NCBI Taxonomy" id="1070528"/>
    <lineage>
        <taxon>unclassified sequences</taxon>
        <taxon>metagenomes</taxon>
        <taxon>organismal metagenomes</taxon>
    </lineage>
</organism>
<evidence type="ECO:0008006" key="2">
    <source>
        <dbReference type="Google" id="ProtNLM"/>
    </source>
</evidence>
<protein>
    <recommendedName>
        <fullName evidence="2">Glycosyltransferase 2-like domain-containing protein</fullName>
    </recommendedName>
</protein>
<dbReference type="AlphaFoldDB" id="A0A6C0IS20"/>
<sequence>MSDKTLIFYLTACDRYFIFDKFIDEINKCSVDTIDKLHLLIVNSSPDMTYYESKLTKQKIQYTCVHVPCPQNNYLPKVKYAINFGLTNNFKYTFKCDNDFIITHYTMDYIIQNISLLDSKYLTLSPNISTGMPSVEYFIDEAFTKDESEQIRDEFKKCKFNLQPGVFDYRGLHQPGGKWDYKQFFNQLTNLPTWYKGAHPVRYGFGNDMINDLIIKHKTDIFQKKDCSVIEGDISYFANMGFFINTQIYHKLINVEKLTINGCDDIPLNRYGWKHNLKHGIISHGYAIHIAYGWRWCLNNTQSGHQYVDIDCPTKTLIEYEEQFINKLYVTDSI</sequence>
<evidence type="ECO:0000313" key="1">
    <source>
        <dbReference type="EMBL" id="QHT95305.1"/>
    </source>
</evidence>
<name>A0A6C0IS20_9ZZZZ</name>